<dbReference type="GO" id="GO:0006629">
    <property type="term" value="P:lipid metabolic process"/>
    <property type="evidence" value="ECO:0007669"/>
    <property type="project" value="InterPro"/>
</dbReference>
<evidence type="ECO:0000256" key="3">
    <source>
        <dbReference type="ARBA" id="ARBA00019758"/>
    </source>
</evidence>
<protein>
    <recommendedName>
        <fullName evidence="3">1-phosphatidylinositol phosphodiesterase</fullName>
        <ecNumber evidence="2">4.6.1.13</ecNumber>
    </recommendedName>
    <alternativeName>
        <fullName evidence="4">Phosphatidylinositol diacylglycerol-lyase</fullName>
    </alternativeName>
    <alternativeName>
        <fullName evidence="5">Phosphatidylinositol-specific phospholipase C</fullName>
    </alternativeName>
</protein>
<dbReference type="SMART" id="SM00148">
    <property type="entry name" value="PLCXc"/>
    <property type="match status" value="1"/>
</dbReference>
<accession>A0AAJ1F8P3</accession>
<organism evidence="7 8">
    <name type="scientific">Varibaculum cambriense</name>
    <dbReference type="NCBI Taxonomy" id="184870"/>
    <lineage>
        <taxon>Bacteria</taxon>
        <taxon>Bacillati</taxon>
        <taxon>Actinomycetota</taxon>
        <taxon>Actinomycetes</taxon>
        <taxon>Actinomycetales</taxon>
        <taxon>Actinomycetaceae</taxon>
        <taxon>Varibaculum</taxon>
    </lineage>
</organism>
<evidence type="ECO:0000313" key="8">
    <source>
        <dbReference type="Proteomes" id="UP001200537"/>
    </source>
</evidence>
<sequence>MKATVKHADWMAHHPDSVPIGNLTIPGTHDSMTATCPQRYYKTQTLLLAEQLDIGVRFLDLRIRSSLVAAHREWISTIKATEILQTIREFLKNHPQEFLLVRFQNANENKDDFPQYCQQITKLIAENRDLFFLWKKESQIPISELTLGQLRGKILALECAPSQYESTYLPDCVWAYPWHEAEKIRLQDLWDGPSLEAKQQAILQLGEQAGTGELRLNHISATNGQLGFPDAYAAQLNPWILDIYTKDEARCKQRAQVLIFDYLTPEIAQTLIDAGLSNCQN</sequence>
<feature type="domain" description="Phosphatidylinositol-specific phospholipase C X" evidence="6">
    <location>
        <begin position="14"/>
        <end position="159"/>
    </location>
</feature>
<dbReference type="EMBL" id="JAKNHJ010000017">
    <property type="protein sequence ID" value="MCG4618503.1"/>
    <property type="molecule type" value="Genomic_DNA"/>
</dbReference>
<dbReference type="SUPFAM" id="SSF51695">
    <property type="entry name" value="PLC-like phosphodiesterases"/>
    <property type="match status" value="1"/>
</dbReference>
<dbReference type="InterPro" id="IPR000909">
    <property type="entry name" value="PLipase_C_PInositol-sp_X_dom"/>
</dbReference>
<dbReference type="GO" id="GO:0008081">
    <property type="term" value="F:phosphoric diester hydrolase activity"/>
    <property type="evidence" value="ECO:0007669"/>
    <property type="project" value="InterPro"/>
</dbReference>
<evidence type="ECO:0000256" key="1">
    <source>
        <dbReference type="ARBA" id="ARBA00001316"/>
    </source>
</evidence>
<dbReference type="Pfam" id="PF26146">
    <property type="entry name" value="PI-PLC_X"/>
    <property type="match status" value="1"/>
</dbReference>
<dbReference type="Gene3D" id="3.20.20.190">
    <property type="entry name" value="Phosphatidylinositol (PI) phosphodiesterase"/>
    <property type="match status" value="1"/>
</dbReference>
<evidence type="ECO:0000259" key="6">
    <source>
        <dbReference type="SMART" id="SM00148"/>
    </source>
</evidence>
<evidence type="ECO:0000313" key="7">
    <source>
        <dbReference type="EMBL" id="MCG4618503.1"/>
    </source>
</evidence>
<dbReference type="PROSITE" id="PS50007">
    <property type="entry name" value="PIPLC_X_DOMAIN"/>
    <property type="match status" value="1"/>
</dbReference>
<dbReference type="RefSeq" id="WP_238128358.1">
    <property type="nucleotide sequence ID" value="NZ_JAGZVZ010000003.1"/>
</dbReference>
<comment type="catalytic activity">
    <reaction evidence="1">
        <text>a 1,2-diacyl-sn-glycero-3-phospho-(1D-myo-inositol) = 1D-myo-inositol 1,2-cyclic phosphate + a 1,2-diacyl-sn-glycerol</text>
        <dbReference type="Rhea" id="RHEA:17093"/>
        <dbReference type="ChEBI" id="CHEBI:17815"/>
        <dbReference type="ChEBI" id="CHEBI:57880"/>
        <dbReference type="ChEBI" id="CHEBI:58484"/>
        <dbReference type="EC" id="4.6.1.13"/>
    </reaction>
</comment>
<dbReference type="GO" id="GO:0004436">
    <property type="term" value="F:phosphatidylinositol diacylglycerol-lyase activity"/>
    <property type="evidence" value="ECO:0007669"/>
    <property type="project" value="UniProtKB-EC"/>
</dbReference>
<proteinExistence type="predicted"/>
<dbReference type="InterPro" id="IPR017946">
    <property type="entry name" value="PLC-like_Pdiesterase_TIM-brl"/>
</dbReference>
<evidence type="ECO:0000256" key="2">
    <source>
        <dbReference type="ARBA" id="ARBA00012581"/>
    </source>
</evidence>
<evidence type="ECO:0000256" key="5">
    <source>
        <dbReference type="ARBA" id="ARBA00030782"/>
    </source>
</evidence>
<gene>
    <name evidence="7" type="ORF">L0M99_08385</name>
</gene>
<name>A0AAJ1F8P3_9ACTO</name>
<dbReference type="AlphaFoldDB" id="A0AAJ1F8P3"/>
<dbReference type="EC" id="4.6.1.13" evidence="2"/>
<dbReference type="InterPro" id="IPR051057">
    <property type="entry name" value="PI-PLC_domain"/>
</dbReference>
<evidence type="ECO:0000256" key="4">
    <source>
        <dbReference type="ARBA" id="ARBA00030474"/>
    </source>
</evidence>
<dbReference type="PANTHER" id="PTHR13593">
    <property type="match status" value="1"/>
</dbReference>
<dbReference type="PANTHER" id="PTHR13593:SF113">
    <property type="entry name" value="SI:DKEY-266F7.9"/>
    <property type="match status" value="1"/>
</dbReference>
<dbReference type="Proteomes" id="UP001200537">
    <property type="component" value="Unassembled WGS sequence"/>
</dbReference>
<comment type="caution">
    <text evidence="7">The sequence shown here is derived from an EMBL/GenBank/DDBJ whole genome shotgun (WGS) entry which is preliminary data.</text>
</comment>
<reference evidence="7" key="1">
    <citation type="submission" date="2022-01" db="EMBL/GenBank/DDBJ databases">
        <title>Collection of gut derived symbiotic bacterial strains cultured from healthy donors.</title>
        <authorList>
            <person name="Lin H."/>
            <person name="Kohout C."/>
            <person name="Waligurski E."/>
            <person name="Pamer E.G."/>
        </authorList>
    </citation>
    <scope>NUCLEOTIDE SEQUENCE</scope>
    <source>
        <strain evidence="7">DFI.7.46</strain>
    </source>
</reference>